<proteinExistence type="predicted"/>
<feature type="coiled-coil region" evidence="1">
    <location>
        <begin position="439"/>
        <end position="466"/>
    </location>
</feature>
<gene>
    <name evidence="2" type="ORF">B0H16DRAFT_1698211</name>
</gene>
<accession>A0AAD7HRG2</accession>
<keyword evidence="3" id="KW-1185">Reference proteome</keyword>
<reference evidence="2" key="1">
    <citation type="submission" date="2023-03" db="EMBL/GenBank/DDBJ databases">
        <title>Massive genome expansion in bonnet fungi (Mycena s.s.) driven by repeated elements and novel gene families across ecological guilds.</title>
        <authorList>
            <consortium name="Lawrence Berkeley National Laboratory"/>
            <person name="Harder C.B."/>
            <person name="Miyauchi S."/>
            <person name="Viragh M."/>
            <person name="Kuo A."/>
            <person name="Thoen E."/>
            <person name="Andreopoulos B."/>
            <person name="Lu D."/>
            <person name="Skrede I."/>
            <person name="Drula E."/>
            <person name="Henrissat B."/>
            <person name="Morin E."/>
            <person name="Kohler A."/>
            <person name="Barry K."/>
            <person name="LaButti K."/>
            <person name="Morin E."/>
            <person name="Salamov A."/>
            <person name="Lipzen A."/>
            <person name="Mereny Z."/>
            <person name="Hegedus B."/>
            <person name="Baldrian P."/>
            <person name="Stursova M."/>
            <person name="Weitz H."/>
            <person name="Taylor A."/>
            <person name="Grigoriev I.V."/>
            <person name="Nagy L.G."/>
            <person name="Martin F."/>
            <person name="Kauserud H."/>
        </authorList>
    </citation>
    <scope>NUCLEOTIDE SEQUENCE</scope>
    <source>
        <strain evidence="2">CBHHK182m</strain>
    </source>
</reference>
<dbReference type="EMBL" id="JARKIB010000190">
    <property type="protein sequence ID" value="KAJ7725979.1"/>
    <property type="molecule type" value="Genomic_DNA"/>
</dbReference>
<evidence type="ECO:0000256" key="1">
    <source>
        <dbReference type="SAM" id="Coils"/>
    </source>
</evidence>
<name>A0AAD7HRG2_9AGAR</name>
<protein>
    <recommendedName>
        <fullName evidence="4">F-box domain-containing protein</fullName>
    </recommendedName>
</protein>
<organism evidence="2 3">
    <name type="scientific">Mycena metata</name>
    <dbReference type="NCBI Taxonomy" id="1033252"/>
    <lineage>
        <taxon>Eukaryota</taxon>
        <taxon>Fungi</taxon>
        <taxon>Dikarya</taxon>
        <taxon>Basidiomycota</taxon>
        <taxon>Agaricomycotina</taxon>
        <taxon>Agaricomycetes</taxon>
        <taxon>Agaricomycetidae</taxon>
        <taxon>Agaricales</taxon>
        <taxon>Marasmiineae</taxon>
        <taxon>Mycenaceae</taxon>
        <taxon>Mycena</taxon>
    </lineage>
</organism>
<evidence type="ECO:0000313" key="2">
    <source>
        <dbReference type="EMBL" id="KAJ7725979.1"/>
    </source>
</evidence>
<dbReference type="AlphaFoldDB" id="A0AAD7HRG2"/>
<comment type="caution">
    <text evidence="2">The sequence shown here is derived from an EMBL/GenBank/DDBJ whole genome shotgun (WGS) entry which is preliminary data.</text>
</comment>
<evidence type="ECO:0008006" key="4">
    <source>
        <dbReference type="Google" id="ProtNLM"/>
    </source>
</evidence>
<sequence length="490" mass="55704">MHPDTARLRARLAEIDEQFILLQKERTTIQNTLAALTYPVLTLPAEITSEIFAQCIVREGGPRHPSPAEAPLLLTHVCRTWRDIAVHDSKLWTAFRIRFCPYGERRGHPYVQTYLERAGTRPLVMDIAYEESKTSLESLPLPILLQDIIRRSSQWQEVTLRLPPSTLENFQSKMNFSALETLTIFTHRGRPLSSPVGAFAAALKLRVLRLQNYYTSLDMFTLPWSQLTQLRVESLFFEEAFEVLPLALALIDCTFDRIDPHGSQSDVFSLAPHLHLKCFAAGGNGCHQLLDRLTLPNLSQLQVEPIYNASLSGFLSFLTRSPEISEFLQSPGYWQLRQDDMVALFMAMPKLAELRFRVQSPTHINTILRNLRDSPSFLPCVQTISLEIPLCEGYNLGDIESNVLSEALSARWSSASDTATLWDFSLVWVEGEYGDYGDEDELEIALKEMEINIEKLLLDEQLLKLKDISKDYLAHLTSGQYELATRNSDT</sequence>
<dbReference type="Gene3D" id="1.20.1280.50">
    <property type="match status" value="1"/>
</dbReference>
<keyword evidence="1" id="KW-0175">Coiled coil</keyword>
<dbReference type="Proteomes" id="UP001215598">
    <property type="component" value="Unassembled WGS sequence"/>
</dbReference>
<evidence type="ECO:0000313" key="3">
    <source>
        <dbReference type="Proteomes" id="UP001215598"/>
    </source>
</evidence>